<reference evidence="10" key="1">
    <citation type="submission" date="2019-11" db="EMBL/GenBank/DDBJ databases">
        <authorList>
            <person name="Feng L."/>
        </authorList>
    </citation>
    <scope>NUCLEOTIDE SEQUENCE</scope>
    <source>
        <strain evidence="10">VrattiLFYP33</strain>
    </source>
</reference>
<dbReference type="GO" id="GO:0103015">
    <property type="term" value="F:4-amino-4-deoxy-L-arabinose transferase activity"/>
    <property type="evidence" value="ECO:0007669"/>
    <property type="project" value="UniProtKB-EC"/>
</dbReference>
<dbReference type="PANTHER" id="PTHR33908">
    <property type="entry name" value="MANNOSYLTRANSFERASE YKCB-RELATED"/>
    <property type="match status" value="1"/>
</dbReference>
<evidence type="ECO:0000256" key="3">
    <source>
        <dbReference type="ARBA" id="ARBA00022676"/>
    </source>
</evidence>
<dbReference type="EMBL" id="CACRUX010000098">
    <property type="protein sequence ID" value="VYU48928.1"/>
    <property type="molecule type" value="Genomic_DNA"/>
</dbReference>
<sequence length="549" mass="62599">MSESKKYLGWILLLGVYLFFLGNWGIAITDPVESNYALTAKEMLQAGNYLSPQIYGNYWYDKPIFFYWEVIAAFKLFGINEWAARFFPALFGISGLLMTYWFTQKLFNRLTALVATVILGTSLEYWLISKTVITDMTLFVFFNAALIFFYLGYYFKKRNYYYGAYFFAGMAVLTKGPIGLLLPGLIVVLFLVSQRDYKELLHMKWLGGIAIFVLTAGPWYYYMYSVHGMDFIDTFLGVHNVLRATVSEHPRDNVWYYYLGMFIIGFFPWVFTLPYLFKRRFQAQRERLQIAATSSTGISLGQGTDSLDGHDDNHLGSLVMNIGSVSASGAIIHAQPAMKDAIKGNSDGTPTWRVILRAMMQFDQTTVFLLIWAFTIAVFYQLMATKYTTYTFPYLLPIAILAARVMVNHLKLVKYTVIANLILYSVLTFAVATPYCNAYSSKAVGNVVAQTVKRGDMVVSYGRYQTSAGFYSNQLIYRVEKAAAIPGLEPSAMNWNTKNVMPFIAEETVATRDHVVAIVDNRRLKEFKADMSGQWQEVKALDKFTVFRK</sequence>
<evidence type="ECO:0000256" key="2">
    <source>
        <dbReference type="ARBA" id="ARBA00022475"/>
    </source>
</evidence>
<name>A0A6N3FA21_9FIRM</name>
<dbReference type="GO" id="GO:0005886">
    <property type="term" value="C:plasma membrane"/>
    <property type="evidence" value="ECO:0007669"/>
    <property type="project" value="UniProtKB-SubCell"/>
</dbReference>
<gene>
    <name evidence="10" type="primary">arnT_3</name>
    <name evidence="10" type="ORF">VRLFYP33_02229</name>
</gene>
<feature type="transmembrane region" description="Helical" evidence="8">
    <location>
        <begin position="165"/>
        <end position="193"/>
    </location>
</feature>
<keyword evidence="4 10" id="KW-0808">Transferase</keyword>
<dbReference type="AlphaFoldDB" id="A0A6N3FA21"/>
<proteinExistence type="predicted"/>
<dbReference type="InterPro" id="IPR003342">
    <property type="entry name" value="ArnT-like_N"/>
</dbReference>
<evidence type="ECO:0000256" key="1">
    <source>
        <dbReference type="ARBA" id="ARBA00004651"/>
    </source>
</evidence>
<dbReference type="GO" id="GO:0009103">
    <property type="term" value="P:lipopolysaccharide biosynthetic process"/>
    <property type="evidence" value="ECO:0007669"/>
    <property type="project" value="UniProtKB-ARBA"/>
</dbReference>
<evidence type="ECO:0000256" key="6">
    <source>
        <dbReference type="ARBA" id="ARBA00022989"/>
    </source>
</evidence>
<organism evidence="10">
    <name type="scientific">Veillonella ratti</name>
    <dbReference type="NCBI Taxonomy" id="103892"/>
    <lineage>
        <taxon>Bacteria</taxon>
        <taxon>Bacillati</taxon>
        <taxon>Bacillota</taxon>
        <taxon>Negativicutes</taxon>
        <taxon>Veillonellales</taxon>
        <taxon>Veillonellaceae</taxon>
        <taxon>Veillonella</taxon>
    </lineage>
</organism>
<feature type="transmembrane region" description="Helical" evidence="8">
    <location>
        <begin position="109"/>
        <end position="128"/>
    </location>
</feature>
<protein>
    <submittedName>
        <fullName evidence="10">Undecaprenyl phosphate-alpha-4-amino-4-deoxy-L-arabinose arabinosyl transferase</fullName>
        <ecNumber evidence="10">2.4.2.43</ecNumber>
    </submittedName>
</protein>
<feature type="transmembrane region" description="Helical" evidence="8">
    <location>
        <begin position="135"/>
        <end position="153"/>
    </location>
</feature>
<evidence type="ECO:0000256" key="5">
    <source>
        <dbReference type="ARBA" id="ARBA00022692"/>
    </source>
</evidence>
<feature type="transmembrane region" description="Helical" evidence="8">
    <location>
        <begin position="7"/>
        <end position="26"/>
    </location>
</feature>
<dbReference type="RefSeq" id="WP_156705749.1">
    <property type="nucleotide sequence ID" value="NZ_CACRUX010000098.1"/>
</dbReference>
<evidence type="ECO:0000256" key="8">
    <source>
        <dbReference type="SAM" id="Phobius"/>
    </source>
</evidence>
<keyword evidence="3 10" id="KW-0328">Glycosyltransferase</keyword>
<evidence type="ECO:0000313" key="10">
    <source>
        <dbReference type="EMBL" id="VYU48928.1"/>
    </source>
</evidence>
<feature type="transmembrane region" description="Helical" evidence="8">
    <location>
        <begin position="64"/>
        <end position="79"/>
    </location>
</feature>
<dbReference type="EC" id="2.4.2.43" evidence="10"/>
<keyword evidence="6 8" id="KW-1133">Transmembrane helix</keyword>
<keyword evidence="5 8" id="KW-0812">Transmembrane</keyword>
<dbReference type="Pfam" id="PF02366">
    <property type="entry name" value="PMT"/>
    <property type="match status" value="1"/>
</dbReference>
<feature type="transmembrane region" description="Helical" evidence="8">
    <location>
        <begin position="255"/>
        <end position="277"/>
    </location>
</feature>
<evidence type="ECO:0000256" key="7">
    <source>
        <dbReference type="ARBA" id="ARBA00023136"/>
    </source>
</evidence>
<dbReference type="PANTHER" id="PTHR33908:SF3">
    <property type="entry name" value="UNDECAPRENYL PHOSPHATE-ALPHA-4-AMINO-4-DEOXY-L-ARABINOSE ARABINOSYL TRANSFERASE"/>
    <property type="match status" value="1"/>
</dbReference>
<dbReference type="GO" id="GO:0000030">
    <property type="term" value="F:mannosyltransferase activity"/>
    <property type="evidence" value="ECO:0007669"/>
    <property type="project" value="InterPro"/>
</dbReference>
<keyword evidence="2" id="KW-1003">Cell membrane</keyword>
<keyword evidence="7 8" id="KW-0472">Membrane</keyword>
<feature type="transmembrane region" description="Helical" evidence="8">
    <location>
        <begin position="205"/>
        <end position="222"/>
    </location>
</feature>
<comment type="subcellular location">
    <subcellularLocation>
        <location evidence="1">Cell membrane</location>
        <topology evidence="1">Multi-pass membrane protein</topology>
    </subcellularLocation>
</comment>
<feature type="domain" description="ArnT-like N-terminal" evidence="9">
    <location>
        <begin position="24"/>
        <end position="224"/>
    </location>
</feature>
<feature type="transmembrane region" description="Helical" evidence="8">
    <location>
        <begin position="412"/>
        <end position="432"/>
    </location>
</feature>
<feature type="transmembrane region" description="Helical" evidence="8">
    <location>
        <begin position="366"/>
        <end position="384"/>
    </location>
</feature>
<evidence type="ECO:0000256" key="4">
    <source>
        <dbReference type="ARBA" id="ARBA00022679"/>
    </source>
</evidence>
<feature type="transmembrane region" description="Helical" evidence="8">
    <location>
        <begin position="86"/>
        <end position="103"/>
    </location>
</feature>
<dbReference type="InterPro" id="IPR050297">
    <property type="entry name" value="LipidA_mod_glycosyltrf_83"/>
</dbReference>
<evidence type="ECO:0000259" key="9">
    <source>
        <dbReference type="Pfam" id="PF02366"/>
    </source>
</evidence>
<dbReference type="GO" id="GO:0006493">
    <property type="term" value="P:protein O-linked glycosylation"/>
    <property type="evidence" value="ECO:0007669"/>
    <property type="project" value="InterPro"/>
</dbReference>
<accession>A0A6N3FA21</accession>